<keyword evidence="10 11" id="KW-0456">Lyase</keyword>
<name>A0AAN7JUY7_9MYRT</name>
<comment type="pathway">
    <text evidence="2 11">Amino-acid biosynthesis; L-phenylalanine biosynthesis; L-phenylalanine from L-arogenate: step 1/1.</text>
</comment>
<comment type="caution">
    <text evidence="15">The sequence shown here is derived from an EMBL/GenBank/DDBJ whole genome shotgun (WGS) entry which is preliminary data.</text>
</comment>
<dbReference type="InterPro" id="IPR001086">
    <property type="entry name" value="Preph_deHydtase"/>
</dbReference>
<comment type="function">
    <text evidence="11">Converts the prephenate produced from the shikimate-chorismate pathway into phenylalanine.</text>
</comment>
<dbReference type="InterPro" id="IPR018528">
    <property type="entry name" value="Preph_deHydtase_CS"/>
</dbReference>
<keyword evidence="6 11" id="KW-0934">Plastid</keyword>
<dbReference type="Gene3D" id="3.40.190.10">
    <property type="entry name" value="Periplasmic binding protein-like II"/>
    <property type="match status" value="2"/>
</dbReference>
<dbReference type="GO" id="GO:0004664">
    <property type="term" value="F:prephenate dehydratase activity"/>
    <property type="evidence" value="ECO:0007669"/>
    <property type="project" value="InterPro"/>
</dbReference>
<feature type="region of interest" description="Disordered" evidence="12">
    <location>
        <begin position="1"/>
        <end position="24"/>
    </location>
</feature>
<dbReference type="GO" id="GO:0009094">
    <property type="term" value="P:L-phenylalanine biosynthetic process"/>
    <property type="evidence" value="ECO:0007669"/>
    <property type="project" value="UniProtKB-KW"/>
</dbReference>
<dbReference type="EC" id="4.2.1.91" evidence="3 11"/>
<keyword evidence="16" id="KW-1185">Reference proteome</keyword>
<dbReference type="PROSITE" id="PS00858">
    <property type="entry name" value="PREPHENATE_DEHYDR_2"/>
    <property type="match status" value="1"/>
</dbReference>
<dbReference type="Pfam" id="PF00800">
    <property type="entry name" value="PDT"/>
    <property type="match status" value="1"/>
</dbReference>
<sequence>MQALSPSTPNNHMRPSLARRMGRQPVTTVRVVRCIYRSDPVNFPNGIGSNRADWQSSCAILNASSKNISREDQPTEGGRADHVAAVNGHNSAVDLNLVPIDASKSSPPVAPQPPKPLTITDLSPAPMHGSQLRVAYQGVPGAYSEAAAGKAYPNCEAIPCDQFEVAFQAVELWLADRAVLPVENSLGGSIHRNYDLLLRHRLHIVGEVQLPVHHCLLALPGARKEFLSRVISHPQALAQCEHTLTKLCPQAAREAVDDTAGAAEYIAANNLRDTAAIASSRAAELYGLQVVSDGIQDDSGNVTRFVMLAREPIIPRTDRPFKTSIVFAHDKGTSVLFKVLSAFAFRNISLTKIESRPHRNCPIRLVDDANVGTAKHFEYLFYIDFEASLAEVRAQNAMAEVQEFTSFLRVLGSYPMDMTPWSPSSSKVD</sequence>
<accession>A0AAN7JUY7</accession>
<evidence type="ECO:0000256" key="2">
    <source>
        <dbReference type="ARBA" id="ARBA00004929"/>
    </source>
</evidence>
<feature type="domain" description="ACT" evidence="14">
    <location>
        <begin position="324"/>
        <end position="415"/>
    </location>
</feature>
<dbReference type="FunFam" id="3.30.70.260:FF:000019">
    <property type="entry name" value="Arogenate dehydratase"/>
    <property type="match status" value="1"/>
</dbReference>
<dbReference type="Gene3D" id="3.30.70.260">
    <property type="match status" value="1"/>
</dbReference>
<dbReference type="NCBIfam" id="NF008865">
    <property type="entry name" value="PRK11898.1"/>
    <property type="match status" value="1"/>
</dbReference>
<dbReference type="InterPro" id="IPR045865">
    <property type="entry name" value="ACT-like_dom_sf"/>
</dbReference>
<keyword evidence="5 11" id="KW-0028">Amino-acid biosynthesis</keyword>
<keyword evidence="7 11" id="KW-0809">Transit peptide</keyword>
<evidence type="ECO:0000256" key="3">
    <source>
        <dbReference type="ARBA" id="ARBA00013259"/>
    </source>
</evidence>
<dbReference type="CDD" id="cd13631">
    <property type="entry name" value="PBP2_Ct-PDT_like"/>
    <property type="match status" value="1"/>
</dbReference>
<dbReference type="SUPFAM" id="SSF53850">
    <property type="entry name" value="Periplasmic binding protein-like II"/>
    <property type="match status" value="1"/>
</dbReference>
<proteinExistence type="predicted"/>
<evidence type="ECO:0000259" key="14">
    <source>
        <dbReference type="PROSITE" id="PS51671"/>
    </source>
</evidence>
<dbReference type="FunFam" id="3.40.190.10:FF:000031">
    <property type="entry name" value="Arogenate dehydratase"/>
    <property type="match status" value="1"/>
</dbReference>
<evidence type="ECO:0000256" key="11">
    <source>
        <dbReference type="RuleBase" id="RU363004"/>
    </source>
</evidence>
<dbReference type="GO" id="GO:0009570">
    <property type="term" value="C:chloroplast stroma"/>
    <property type="evidence" value="ECO:0007669"/>
    <property type="project" value="UniProtKB-SubCell"/>
</dbReference>
<dbReference type="PROSITE" id="PS51671">
    <property type="entry name" value="ACT"/>
    <property type="match status" value="1"/>
</dbReference>
<evidence type="ECO:0000256" key="9">
    <source>
        <dbReference type="ARBA" id="ARBA00023222"/>
    </source>
</evidence>
<evidence type="ECO:0000256" key="1">
    <source>
        <dbReference type="ARBA" id="ARBA00004470"/>
    </source>
</evidence>
<evidence type="ECO:0000313" key="16">
    <source>
        <dbReference type="Proteomes" id="UP001345219"/>
    </source>
</evidence>
<feature type="compositionally biased region" description="Polar residues" evidence="12">
    <location>
        <begin position="1"/>
        <end position="13"/>
    </location>
</feature>
<keyword evidence="4 11" id="KW-0150">Chloroplast</keyword>
<evidence type="ECO:0000256" key="12">
    <source>
        <dbReference type="SAM" id="MobiDB-lite"/>
    </source>
</evidence>
<dbReference type="PANTHER" id="PTHR21022:SF19">
    <property type="entry name" value="PREPHENATE DEHYDRATASE-RELATED"/>
    <property type="match status" value="1"/>
</dbReference>
<dbReference type="AlphaFoldDB" id="A0AAN7JUY7"/>
<evidence type="ECO:0000313" key="15">
    <source>
        <dbReference type="EMBL" id="KAK4753757.1"/>
    </source>
</evidence>
<comment type="subcellular location">
    <subcellularLocation>
        <location evidence="1 11">Plastid</location>
        <location evidence="1 11">Chloroplast stroma</location>
    </subcellularLocation>
</comment>
<dbReference type="InterPro" id="IPR002912">
    <property type="entry name" value="ACT_dom"/>
</dbReference>
<gene>
    <name evidence="15" type="ORF">SAY87_001861</name>
</gene>
<evidence type="ECO:0000259" key="13">
    <source>
        <dbReference type="PROSITE" id="PS51171"/>
    </source>
</evidence>
<evidence type="ECO:0000256" key="8">
    <source>
        <dbReference type="ARBA" id="ARBA00023141"/>
    </source>
</evidence>
<dbReference type="PANTHER" id="PTHR21022">
    <property type="entry name" value="PREPHENATE DEHYDRATASE P PROTEIN"/>
    <property type="match status" value="1"/>
</dbReference>
<dbReference type="GO" id="GO:0047769">
    <property type="term" value="F:arogenate dehydratase activity"/>
    <property type="evidence" value="ECO:0007669"/>
    <property type="project" value="UniProtKB-UniRule"/>
</dbReference>
<evidence type="ECO:0000256" key="10">
    <source>
        <dbReference type="ARBA" id="ARBA00023239"/>
    </source>
</evidence>
<comment type="catalytic activity">
    <reaction evidence="11">
        <text>L-arogenate + H(+) = L-phenylalanine + CO2 + H2O</text>
        <dbReference type="Rhea" id="RHEA:12536"/>
        <dbReference type="ChEBI" id="CHEBI:15377"/>
        <dbReference type="ChEBI" id="CHEBI:15378"/>
        <dbReference type="ChEBI" id="CHEBI:16526"/>
        <dbReference type="ChEBI" id="CHEBI:58095"/>
        <dbReference type="ChEBI" id="CHEBI:58180"/>
        <dbReference type="EC" id="4.2.1.91"/>
    </reaction>
</comment>
<protein>
    <recommendedName>
        <fullName evidence="3 11">Arogenate dehydratase</fullName>
        <ecNumber evidence="3 11">4.2.1.91</ecNumber>
    </recommendedName>
</protein>
<evidence type="ECO:0000256" key="4">
    <source>
        <dbReference type="ARBA" id="ARBA00022528"/>
    </source>
</evidence>
<reference evidence="15 16" key="1">
    <citation type="journal article" date="2023" name="Hortic Res">
        <title>Pangenome of water caltrop reveals structural variations and asymmetric subgenome divergence after allopolyploidization.</title>
        <authorList>
            <person name="Zhang X."/>
            <person name="Chen Y."/>
            <person name="Wang L."/>
            <person name="Yuan Y."/>
            <person name="Fang M."/>
            <person name="Shi L."/>
            <person name="Lu R."/>
            <person name="Comes H.P."/>
            <person name="Ma Y."/>
            <person name="Chen Y."/>
            <person name="Huang G."/>
            <person name="Zhou Y."/>
            <person name="Zheng Z."/>
            <person name="Qiu Y."/>
        </authorList>
    </citation>
    <scope>NUCLEOTIDE SEQUENCE [LARGE SCALE GENOMIC DNA]</scope>
    <source>
        <tissue evidence="15">Roots</tissue>
    </source>
</reference>
<evidence type="ECO:0000256" key="5">
    <source>
        <dbReference type="ARBA" id="ARBA00022605"/>
    </source>
</evidence>
<dbReference type="PROSITE" id="PS00857">
    <property type="entry name" value="PREPHENATE_DEHYDR_1"/>
    <property type="match status" value="1"/>
</dbReference>
<dbReference type="SUPFAM" id="SSF55021">
    <property type="entry name" value="ACT-like"/>
    <property type="match status" value="1"/>
</dbReference>
<dbReference type="PROSITE" id="PS51171">
    <property type="entry name" value="PREPHENATE_DEHYDR_3"/>
    <property type="match status" value="1"/>
</dbReference>
<organism evidence="15 16">
    <name type="scientific">Trapa incisa</name>
    <dbReference type="NCBI Taxonomy" id="236973"/>
    <lineage>
        <taxon>Eukaryota</taxon>
        <taxon>Viridiplantae</taxon>
        <taxon>Streptophyta</taxon>
        <taxon>Embryophyta</taxon>
        <taxon>Tracheophyta</taxon>
        <taxon>Spermatophyta</taxon>
        <taxon>Magnoliopsida</taxon>
        <taxon>eudicotyledons</taxon>
        <taxon>Gunneridae</taxon>
        <taxon>Pentapetalae</taxon>
        <taxon>rosids</taxon>
        <taxon>malvids</taxon>
        <taxon>Myrtales</taxon>
        <taxon>Lythraceae</taxon>
        <taxon>Trapa</taxon>
    </lineage>
</organism>
<dbReference type="Proteomes" id="UP001345219">
    <property type="component" value="Chromosome 2"/>
</dbReference>
<keyword evidence="8 11" id="KW-0057">Aromatic amino acid biosynthesis</keyword>
<dbReference type="CDD" id="cd04905">
    <property type="entry name" value="ACT_CM-PDT"/>
    <property type="match status" value="1"/>
</dbReference>
<keyword evidence="9 11" id="KW-0584">Phenylalanine biosynthesis</keyword>
<feature type="domain" description="Prephenate dehydratase" evidence="13">
    <location>
        <begin position="133"/>
        <end position="310"/>
    </location>
</feature>
<dbReference type="EMBL" id="JAXIOK010000015">
    <property type="protein sequence ID" value="KAK4753757.1"/>
    <property type="molecule type" value="Genomic_DNA"/>
</dbReference>
<dbReference type="FunFam" id="3.40.190.10:FF:000028">
    <property type="entry name" value="Arogenate dehydratase"/>
    <property type="match status" value="1"/>
</dbReference>
<evidence type="ECO:0000256" key="7">
    <source>
        <dbReference type="ARBA" id="ARBA00022946"/>
    </source>
</evidence>
<evidence type="ECO:0000256" key="6">
    <source>
        <dbReference type="ARBA" id="ARBA00022640"/>
    </source>
</evidence>